<dbReference type="InterPro" id="IPR010653">
    <property type="entry name" value="NlpB/DapX"/>
</dbReference>
<dbReference type="InterPro" id="IPR042268">
    <property type="entry name" value="BamC_C"/>
</dbReference>
<dbReference type="Gene3D" id="3.30.310.170">
    <property type="entry name" value="Outer membrane protein assembly factor BamC"/>
    <property type="match status" value="1"/>
</dbReference>
<dbReference type="AlphaFoldDB" id="A0A520MWT0"/>
<gene>
    <name evidence="1" type="primary">bamC</name>
    <name evidence="1" type="ORF">EVA94_00255</name>
</gene>
<organism evidence="1 2">
    <name type="scientific">SAR86 cluster bacterium</name>
    <dbReference type="NCBI Taxonomy" id="2030880"/>
    <lineage>
        <taxon>Bacteria</taxon>
        <taxon>Pseudomonadati</taxon>
        <taxon>Pseudomonadota</taxon>
        <taxon>Gammaproteobacteria</taxon>
        <taxon>SAR86 cluster</taxon>
    </lineage>
</organism>
<sequence>MTRHYSYLFLIFLVSSCSIIGGPDGYFPEKKYDFLNEKVEDDITVPDSLNELDIENHYPVNDLLDIKDVSEVPKPRQIFASSGDSSVQLRRLGELMWIYIETLPSTSWPISKNYWDTSIYDVMNADPVSGIIDIDFDQISKLQMRVEHGIKEASTEIFLFKINKVSGDLESDPEFVRTEMEKMIDYYADSLSNFSGTSLAAQNLNEMKKASIYSENGNTVIALDLNFDRAWSSVSKALNAAEIITNDRDRSKGIFFVSYSKEEERGLFRIFGGRSNKSSEGMNFTEESQFEITITQENNKTLVRAISKDGNIEQSEKLLSKINESLS</sequence>
<comment type="caution">
    <text evidence="1">The sequence shown here is derived from an EMBL/GenBank/DDBJ whole genome shotgun (WGS) entry which is preliminary data.</text>
</comment>
<proteinExistence type="predicted"/>
<dbReference type="Proteomes" id="UP000315498">
    <property type="component" value="Unassembled WGS sequence"/>
</dbReference>
<evidence type="ECO:0000313" key="2">
    <source>
        <dbReference type="Proteomes" id="UP000315498"/>
    </source>
</evidence>
<evidence type="ECO:0000313" key="1">
    <source>
        <dbReference type="EMBL" id="RZO25687.1"/>
    </source>
</evidence>
<accession>A0A520MWT0</accession>
<dbReference type="PROSITE" id="PS51257">
    <property type="entry name" value="PROKAR_LIPOPROTEIN"/>
    <property type="match status" value="1"/>
</dbReference>
<dbReference type="EMBL" id="SHBG01000001">
    <property type="protein sequence ID" value="RZO25687.1"/>
    <property type="molecule type" value="Genomic_DNA"/>
</dbReference>
<dbReference type="Pfam" id="PF06804">
    <property type="entry name" value="Lipoprotein_18"/>
    <property type="match status" value="1"/>
</dbReference>
<reference evidence="1 2" key="1">
    <citation type="submission" date="2019-02" db="EMBL/GenBank/DDBJ databases">
        <title>Prokaryotic population dynamics and viral predation in marine succession experiment using metagenomics: the confinement effect.</title>
        <authorList>
            <person name="Haro-Moreno J.M."/>
            <person name="Rodriguez-Valera F."/>
            <person name="Lopez-Perez M."/>
        </authorList>
    </citation>
    <scope>NUCLEOTIDE SEQUENCE [LARGE SCALE GENOMIC DNA]</scope>
    <source>
        <strain evidence="1">MED-G161</strain>
    </source>
</reference>
<protein>
    <submittedName>
        <fullName evidence="1">Outer membrane protein assembly factor BamC</fullName>
    </submittedName>
</protein>
<name>A0A520MWT0_9GAMM</name>